<dbReference type="Gene3D" id="1.25.40.10">
    <property type="entry name" value="Tetratricopeptide repeat domain"/>
    <property type="match status" value="1"/>
</dbReference>
<organism evidence="1 2">
    <name type="scientific">Niastella vici</name>
    <dbReference type="NCBI Taxonomy" id="1703345"/>
    <lineage>
        <taxon>Bacteria</taxon>
        <taxon>Pseudomonadati</taxon>
        <taxon>Bacteroidota</taxon>
        <taxon>Chitinophagia</taxon>
        <taxon>Chitinophagales</taxon>
        <taxon>Chitinophagaceae</taxon>
        <taxon>Niastella</taxon>
    </lineage>
</organism>
<gene>
    <name evidence="1" type="ORF">A3860_37870</name>
</gene>
<dbReference type="SUPFAM" id="SSF48452">
    <property type="entry name" value="TPR-like"/>
    <property type="match status" value="1"/>
</dbReference>
<evidence type="ECO:0000313" key="1">
    <source>
        <dbReference type="EMBL" id="OQP59428.1"/>
    </source>
</evidence>
<dbReference type="RefSeq" id="WP_081154788.1">
    <property type="nucleotide sequence ID" value="NZ_LVYD01000081.1"/>
</dbReference>
<reference evidence="1 2" key="1">
    <citation type="submission" date="2016-03" db="EMBL/GenBank/DDBJ databases">
        <title>Niastella vici sp. nov., isolated from farmland soil.</title>
        <authorList>
            <person name="Chen L."/>
            <person name="Wang D."/>
            <person name="Yang S."/>
            <person name="Wang G."/>
        </authorList>
    </citation>
    <scope>NUCLEOTIDE SEQUENCE [LARGE SCALE GENOMIC DNA]</scope>
    <source>
        <strain evidence="1 2">DJ57</strain>
    </source>
</reference>
<sequence>MTTLKFIPVLLLLIVLYSCEQRSAPKKADPVAFELLKKALTLEAFIDNADSAKEAISLLDKATSIDSNYYWGHYNKLMFFYQLKQFDRAILTVKKLIQLRPEAHDLYLTEGILYERIDDSISSRPYFEKSLAICNAVLDTMSKTNKEYELIFGNKAVNLIMLGEEAKANELLKKLYDSAPDQVHKLKVSYLMNKSKKEVIARMKEEHSH</sequence>
<accession>A0A1V9FM63</accession>
<dbReference type="Proteomes" id="UP000192796">
    <property type="component" value="Unassembled WGS sequence"/>
</dbReference>
<dbReference type="InterPro" id="IPR011990">
    <property type="entry name" value="TPR-like_helical_dom_sf"/>
</dbReference>
<protein>
    <submittedName>
        <fullName evidence="1">Uncharacterized protein</fullName>
    </submittedName>
</protein>
<dbReference type="OrthoDB" id="670748at2"/>
<evidence type="ECO:0000313" key="2">
    <source>
        <dbReference type="Proteomes" id="UP000192796"/>
    </source>
</evidence>
<dbReference type="PROSITE" id="PS51257">
    <property type="entry name" value="PROKAR_LIPOPROTEIN"/>
    <property type="match status" value="1"/>
</dbReference>
<keyword evidence="2" id="KW-1185">Reference proteome</keyword>
<dbReference type="EMBL" id="LVYD01000081">
    <property type="protein sequence ID" value="OQP59428.1"/>
    <property type="molecule type" value="Genomic_DNA"/>
</dbReference>
<proteinExistence type="predicted"/>
<dbReference type="STRING" id="1703345.A3860_37870"/>
<dbReference type="AlphaFoldDB" id="A0A1V9FM63"/>
<comment type="caution">
    <text evidence="1">The sequence shown here is derived from an EMBL/GenBank/DDBJ whole genome shotgun (WGS) entry which is preliminary data.</text>
</comment>
<name>A0A1V9FM63_9BACT</name>